<feature type="region of interest" description="Disordered" evidence="13">
    <location>
        <begin position="1329"/>
        <end position="1350"/>
    </location>
</feature>
<feature type="region of interest" description="Disordered" evidence="13">
    <location>
        <begin position="1731"/>
        <end position="1834"/>
    </location>
</feature>
<dbReference type="InterPro" id="IPR000008">
    <property type="entry name" value="C2_dom"/>
</dbReference>
<dbReference type="CDD" id="cd21676">
    <property type="entry name" value="SMP_Mug190"/>
    <property type="match status" value="1"/>
</dbReference>
<feature type="transmembrane region" description="Helical" evidence="14">
    <location>
        <begin position="549"/>
        <end position="569"/>
    </location>
</feature>
<feature type="transmembrane region" description="Helical" evidence="14">
    <location>
        <begin position="884"/>
        <end position="900"/>
    </location>
</feature>
<feature type="transmembrane region" description="Helical" evidence="14">
    <location>
        <begin position="143"/>
        <end position="168"/>
    </location>
</feature>
<feature type="transmembrane region" description="Helical" evidence="14">
    <location>
        <begin position="180"/>
        <end position="198"/>
    </location>
</feature>
<dbReference type="PANTHER" id="PTHR47348">
    <property type="entry name" value="MEIOTICALLY UP-REGULATED GENE 190 PROTEIN"/>
    <property type="match status" value="1"/>
</dbReference>
<dbReference type="InterPro" id="IPR020846">
    <property type="entry name" value="MFS_dom"/>
</dbReference>
<evidence type="ECO:0000256" key="14">
    <source>
        <dbReference type="SAM" id="Phobius"/>
    </source>
</evidence>
<gene>
    <name evidence="18" type="ORF">XA68_11595</name>
</gene>
<feature type="transmembrane region" description="Helical" evidence="14">
    <location>
        <begin position="512"/>
        <end position="537"/>
    </location>
</feature>
<evidence type="ECO:0000256" key="13">
    <source>
        <dbReference type="SAM" id="MobiDB-lite"/>
    </source>
</evidence>
<feature type="compositionally biased region" description="Basic and acidic residues" evidence="13">
    <location>
        <begin position="1786"/>
        <end position="1808"/>
    </location>
</feature>
<feature type="transmembrane region" description="Helical" evidence="14">
    <location>
        <begin position="860"/>
        <end position="878"/>
    </location>
</feature>
<dbReference type="Pfam" id="PF07690">
    <property type="entry name" value="MFS_1"/>
    <property type="match status" value="1"/>
</dbReference>
<keyword evidence="12" id="KW-0325">Glycoprotein</keyword>
<keyword evidence="8 14" id="KW-1133">Transmembrane helix</keyword>
<feature type="region of interest" description="Disordered" evidence="13">
    <location>
        <begin position="733"/>
        <end position="767"/>
    </location>
</feature>
<evidence type="ECO:0000256" key="2">
    <source>
        <dbReference type="ARBA" id="ARBA00004586"/>
    </source>
</evidence>
<dbReference type="CDD" id="cd04052">
    <property type="entry name" value="C2B_Tricalbin-like"/>
    <property type="match status" value="1"/>
</dbReference>
<feature type="compositionally biased region" description="Acidic residues" evidence="13">
    <location>
        <begin position="1768"/>
        <end position="1785"/>
    </location>
</feature>
<dbReference type="InterPro" id="IPR057349">
    <property type="entry name" value="C2_Mug190_3rd"/>
</dbReference>
<dbReference type="SUPFAM" id="SSF49562">
    <property type="entry name" value="C2 domain (Calcium/lipid-binding domain, CaLB)"/>
    <property type="match status" value="2"/>
</dbReference>
<feature type="transmembrane region" description="Helical" evidence="14">
    <location>
        <begin position="1055"/>
        <end position="1073"/>
    </location>
</feature>
<reference evidence="18 19" key="2">
    <citation type="journal article" date="2017" name="Sci. Rep.">
        <title>Ant-infecting Ophiocordyceps genomes reveal a high diversity of potential behavioral manipulation genes and a possible major role for enterotoxins.</title>
        <authorList>
            <person name="de Bekker C."/>
            <person name="Ohm R.A."/>
            <person name="Evans H.C."/>
            <person name="Brachmann A."/>
            <person name="Hughes D.P."/>
        </authorList>
    </citation>
    <scope>NUCLEOTIDE SEQUENCE [LARGE SCALE GENOMIC DNA]</scope>
    <source>
        <strain evidence="18 19">SC16a</strain>
    </source>
</reference>
<feature type="transmembrane region" description="Helical" evidence="14">
    <location>
        <begin position="455"/>
        <end position="477"/>
    </location>
</feature>
<evidence type="ECO:0000259" key="16">
    <source>
        <dbReference type="PROSITE" id="PS50850"/>
    </source>
</evidence>
<evidence type="ECO:0000313" key="18">
    <source>
        <dbReference type="EMBL" id="PFH59981.1"/>
    </source>
</evidence>
<dbReference type="SUPFAM" id="SSF103473">
    <property type="entry name" value="MFS general substrate transporter"/>
    <property type="match status" value="1"/>
</dbReference>
<dbReference type="Proteomes" id="UP000037136">
    <property type="component" value="Unassembled WGS sequence"/>
</dbReference>
<feature type="transmembrane region" description="Helical" evidence="14">
    <location>
        <begin position="234"/>
        <end position="257"/>
    </location>
</feature>
<feature type="compositionally biased region" description="Basic and acidic residues" evidence="13">
    <location>
        <begin position="1731"/>
        <end position="1741"/>
    </location>
</feature>
<feature type="region of interest" description="Disordered" evidence="13">
    <location>
        <begin position="1378"/>
        <end position="1402"/>
    </location>
</feature>
<dbReference type="STRING" id="268505.A0A2A9PG36"/>
<feature type="domain" description="Major facilitator superfamily (MFS) profile" evidence="16">
    <location>
        <begin position="145"/>
        <end position="573"/>
    </location>
</feature>
<evidence type="ECO:0000256" key="8">
    <source>
        <dbReference type="ARBA" id="ARBA00022989"/>
    </source>
</evidence>
<reference evidence="18 19" key="1">
    <citation type="journal article" date="2015" name="BMC Genomics">
        <title>Gene expression during zombie ant biting behavior reflects the complexity underlying fungal parasitic behavioral manipulation.</title>
        <authorList>
            <person name="de Bekker C."/>
            <person name="Ohm R.A."/>
            <person name="Loreto R.G."/>
            <person name="Sebastian A."/>
            <person name="Albert I."/>
            <person name="Merrow M."/>
            <person name="Brachmann A."/>
            <person name="Hughes D.P."/>
        </authorList>
    </citation>
    <scope>NUCLEOTIDE SEQUENCE [LARGE SCALE GENOMIC DNA]</scope>
    <source>
        <strain evidence="18 19">SC16a</strain>
    </source>
</reference>
<evidence type="ECO:0000256" key="3">
    <source>
        <dbReference type="ARBA" id="ARBA00022448"/>
    </source>
</evidence>
<dbReference type="PROSITE" id="PS50850">
    <property type="entry name" value="MFS"/>
    <property type="match status" value="1"/>
</dbReference>
<evidence type="ECO:0000256" key="10">
    <source>
        <dbReference type="ARBA" id="ARBA00023121"/>
    </source>
</evidence>
<keyword evidence="7" id="KW-0256">Endoplasmic reticulum</keyword>
<dbReference type="GO" id="GO:0022857">
    <property type="term" value="F:transmembrane transporter activity"/>
    <property type="evidence" value="ECO:0007669"/>
    <property type="project" value="InterPro"/>
</dbReference>
<evidence type="ECO:0000256" key="1">
    <source>
        <dbReference type="ARBA" id="ARBA00004141"/>
    </source>
</evidence>
<dbReference type="GO" id="GO:0005789">
    <property type="term" value="C:endoplasmic reticulum membrane"/>
    <property type="evidence" value="ECO:0007669"/>
    <property type="project" value="UniProtKB-SubCell"/>
</dbReference>
<evidence type="ECO:0000313" key="19">
    <source>
        <dbReference type="Proteomes" id="UP000037136"/>
    </source>
</evidence>
<evidence type="ECO:0000259" key="15">
    <source>
        <dbReference type="PROSITE" id="PS50004"/>
    </source>
</evidence>
<dbReference type="InterPro" id="IPR011701">
    <property type="entry name" value="MFS"/>
</dbReference>
<evidence type="ECO:0000256" key="7">
    <source>
        <dbReference type="ARBA" id="ARBA00022824"/>
    </source>
</evidence>
<dbReference type="CDD" id="cd04041">
    <property type="entry name" value="C2A_fungal"/>
    <property type="match status" value="1"/>
</dbReference>
<keyword evidence="4" id="KW-0597">Phosphoprotein</keyword>
<feature type="region of interest" description="Disordered" evidence="13">
    <location>
        <begin position="784"/>
        <end position="829"/>
    </location>
</feature>
<dbReference type="Pfam" id="PF00168">
    <property type="entry name" value="C2"/>
    <property type="match status" value="2"/>
</dbReference>
<feature type="region of interest" description="Disordered" evidence="13">
    <location>
        <begin position="580"/>
        <end position="659"/>
    </location>
</feature>
<evidence type="ECO:0000256" key="12">
    <source>
        <dbReference type="ARBA" id="ARBA00023180"/>
    </source>
</evidence>
<keyword evidence="10" id="KW-0446">Lipid-binding</keyword>
<dbReference type="GO" id="GO:0006869">
    <property type="term" value="P:lipid transport"/>
    <property type="evidence" value="ECO:0007669"/>
    <property type="project" value="UniProtKB-KW"/>
</dbReference>
<dbReference type="OrthoDB" id="419768at2759"/>
<keyword evidence="11 14" id="KW-0472">Membrane</keyword>
<dbReference type="PROSITE" id="PS50004">
    <property type="entry name" value="C2"/>
    <property type="match status" value="2"/>
</dbReference>
<feature type="transmembrane region" description="Helical" evidence="14">
    <location>
        <begin position="298"/>
        <end position="320"/>
    </location>
</feature>
<comment type="caution">
    <text evidence="18">The sequence shown here is derived from an EMBL/GenBank/DDBJ whole genome shotgun (WGS) entry which is preliminary data.</text>
</comment>
<dbReference type="GO" id="GO:0008289">
    <property type="term" value="F:lipid binding"/>
    <property type="evidence" value="ECO:0007669"/>
    <property type="project" value="UniProtKB-KW"/>
</dbReference>
<evidence type="ECO:0000256" key="9">
    <source>
        <dbReference type="ARBA" id="ARBA00023055"/>
    </source>
</evidence>
<feature type="compositionally biased region" description="Low complexity" evidence="13">
    <location>
        <begin position="1810"/>
        <end position="1819"/>
    </location>
</feature>
<dbReference type="InterPro" id="IPR036259">
    <property type="entry name" value="MFS_trans_sf"/>
</dbReference>
<organism evidence="18 19">
    <name type="scientific">Ophiocordyceps unilateralis</name>
    <name type="common">Zombie-ant fungus</name>
    <name type="synonym">Torrubia unilateralis</name>
    <dbReference type="NCBI Taxonomy" id="268505"/>
    <lineage>
        <taxon>Eukaryota</taxon>
        <taxon>Fungi</taxon>
        <taxon>Dikarya</taxon>
        <taxon>Ascomycota</taxon>
        <taxon>Pezizomycotina</taxon>
        <taxon>Sordariomycetes</taxon>
        <taxon>Hypocreomycetidae</taxon>
        <taxon>Hypocreales</taxon>
        <taxon>Ophiocordycipitaceae</taxon>
        <taxon>Ophiocordyceps</taxon>
    </lineage>
</organism>
<evidence type="ECO:0000259" key="17">
    <source>
        <dbReference type="PROSITE" id="PS51847"/>
    </source>
</evidence>
<dbReference type="Pfam" id="PF25669">
    <property type="entry name" value="SMP_MUG190-like"/>
    <property type="match status" value="1"/>
</dbReference>
<evidence type="ECO:0008006" key="20">
    <source>
        <dbReference type="Google" id="ProtNLM"/>
    </source>
</evidence>
<proteinExistence type="predicted"/>
<dbReference type="PROSITE" id="PS51847">
    <property type="entry name" value="SMP"/>
    <property type="match status" value="1"/>
</dbReference>
<dbReference type="PANTHER" id="PTHR47348:SF3">
    <property type="entry name" value="MEIOTICALLY UP-REGULATED GENE 190 PROTEIN"/>
    <property type="match status" value="1"/>
</dbReference>
<dbReference type="GO" id="GO:0061817">
    <property type="term" value="P:endoplasmic reticulum-plasma membrane tethering"/>
    <property type="evidence" value="ECO:0007669"/>
    <property type="project" value="InterPro"/>
</dbReference>
<feature type="region of interest" description="Disordered" evidence="13">
    <location>
        <begin position="1"/>
        <end position="27"/>
    </location>
</feature>
<feature type="transmembrane region" description="Helical" evidence="14">
    <location>
        <begin position="210"/>
        <end position="228"/>
    </location>
</feature>
<feature type="transmembrane region" description="Helical" evidence="14">
    <location>
        <begin position="269"/>
        <end position="292"/>
    </location>
</feature>
<feature type="transmembrane region" description="Helical" evidence="14">
    <location>
        <begin position="376"/>
        <end position="395"/>
    </location>
</feature>
<dbReference type="FunFam" id="1.20.1250.20:FF:000011">
    <property type="entry name" value="MFS multidrug transporter, putative"/>
    <property type="match status" value="1"/>
</dbReference>
<feature type="domain" description="C2" evidence="15">
    <location>
        <begin position="1341"/>
        <end position="1486"/>
    </location>
</feature>
<keyword evidence="6" id="KW-0677">Repeat</keyword>
<dbReference type="Pfam" id="PF25331">
    <property type="entry name" value="C2_Mug190_3rd"/>
    <property type="match status" value="1"/>
</dbReference>
<sequence>MRMDVASQEVADAEADAIAPEQYQQRNSDEIERIVSVSTATTASSMGPSTTHGMRHRMSYVSTHRDLERHYTELSRIETQRTQHIGTVGSAGGSVRENRKPLPSFGAGKPFPPPLPARDEYVVEFDGPDDPLNAQNWPTHTKIIMAAMMSFTTFVSSFTSSIYSPAIATISQYFHVDSEVALLGTTLYVLGFAFGPSLWAPLSELRGRRLPINLSMFGFSVFCIGAATAKDIQTLLICRFFSGFFGSCSLAVVAAIFSDMFNNVTRGIAITFFTMTVFTGPLLAPFIGGFIVESYLGWRWTLYLPTILGFAAFFLDFFFLKESYAPVILVEKAGELRRRTRNWGIHAKQEEIEIDFAELVNKNFARPMRMLFTEPILFFLTLYMSFMYGLLYLFLTAYNLVFVGIHHFSLGDAGLTFFGMVIGVFIAGIVVLAQQPWYKRKLASNNGVPVPEWRLPSVMAGGVCFVIGIFWFGWTGYKADIPWIAPAASGIFTGFGLMSIFLQAINYIVDAYLMFAASALAGNTFMRSLAGATFPLFARQMFVGMGIQWASTLLGCLALLMCPIPFVFYKYGRKLREKSKFAPTPPRPAPSHSSEEVGNGETVTEKKKRDHSTASRDTAVLSTDSASAAALGSVRSRDSDNPAAADPGTNTYIDTRIPPLSKPQLKHSWALYEYEKPVLYFCHDARQGCRMDVEEHVAPSGQHYSGRNRIPNIKQFAEQLDLEKRNRDAVIDAELHKNSEGREHQTAQKSRRDNTRTVRDPVTGKDVGIRDADADYKAAVDDPQLSVPNENLGRPTTVRVSSQQSGEEYRRNQDITAPPAPVQEGATSDVPISSEKTSILFYKTPSVSYEPMFAALERKATVLCFGIFIAIIFMGKMFGGRLLGLVPLAGCVASGVFLWAKDIVRQGRDMEWSSEQQRGETATANLIPESVEWMNTAIGIVWGLINPEMFASVADTLEDVMVASVPGVIENVRVADISQGSNPLRILSIRALPDSHVKDIKQEIHRDNEKTMDPNELAAVEQAGSFYNMEVSVAYHAKPSGEDITSKAKNMGMQLVFYLGVKGLFGVPLPVWVELVGLVATARVRLQLTPDPPFLKTLSVTLMGVPKVQAGCTPMIEKGVNVLNLPLISNFVNWAIRTAASMYVAPKSLTLDMSKMLAGDDIKKETQALGVVFIRIHKATGLSKQDHSGSRGGGSDPYITVSWSKFSKPQFCTRVIQDDLNPVFEETCGLLVTSDLIKADEKLSMELWDSDRSSADDVVGKVELSIQKLIQHPGKMFPQVSHLCGVKADSSMPGQLHWEVGFFGKTQFRKALRTDGRDATLPKALADKPELQDQRGSIDSKEEDAVVHTPPDPLWPSGILSIVVHQIVGLELANIKGSDGKRKGKEYEPARPEAGEVKEEQGQKLPSSYCTVLLNDSLVYKTRIKAVSSQPIFNAGTEKFVRDWRSCIATIAVRDSRNRQHDPIIGVVPLQLSDVLRTSSQVTRWYPLDGGIGFGRIRISILFRSVELRLPPPQLGWDIGTFEFTSDSITTTGYAPSQSVKLKLRTGGSSATVKKSFSIREETGMRIDISGGEDGKGMRLPVRHRYRCPIFLEFYSTSSRKPDAYAALWLLELSDGEDEDFDVPIFTCSNGLRLSQNYITQENYQEIPDLEIEEVGRARFRGRFSPGTDSDHMKFVCDNDSRETIETWEACYAEGVRKQEVKAEVPPLVMELHDQSLTHGRDVLAQANEDDKQRWLAKDGTDWSGAFGKDPRDLMASKSDGGQGQDGAGEDYDDSSSSDSDPDLGIEEHPDASGDKADQGRPSTDSKNESSSSSSSSSSPGGGSSKNPYTMYKNYTARNRDLHRKHRGLMQWRPIRNAQFAKDEAKFALRKVKNLGGLGGRQPDVETEV</sequence>
<protein>
    <recommendedName>
        <fullName evidence="20">Major facilitator superfamily (MFS) profile domain-containing protein</fullName>
    </recommendedName>
</protein>
<evidence type="ECO:0000256" key="6">
    <source>
        <dbReference type="ARBA" id="ARBA00022737"/>
    </source>
</evidence>
<dbReference type="SMART" id="SM00239">
    <property type="entry name" value="C2"/>
    <property type="match status" value="2"/>
</dbReference>
<dbReference type="InterPro" id="IPR037767">
    <property type="entry name" value="C2A_Mug190-like"/>
</dbReference>
<keyword evidence="5 14" id="KW-0812">Transmembrane</keyword>
<dbReference type="Gene3D" id="1.20.1250.20">
    <property type="entry name" value="MFS general substrate transporter like domains"/>
    <property type="match status" value="1"/>
</dbReference>
<feature type="transmembrane region" description="Helical" evidence="14">
    <location>
        <begin position="483"/>
        <end position="505"/>
    </location>
</feature>
<keyword evidence="9" id="KW-0445">Lipid transport</keyword>
<feature type="domain" description="C2" evidence="15">
    <location>
        <begin position="1152"/>
        <end position="1281"/>
    </location>
</feature>
<comment type="subcellular location">
    <subcellularLocation>
        <location evidence="2">Endoplasmic reticulum membrane</location>
    </subcellularLocation>
    <subcellularLocation>
        <location evidence="1">Membrane</location>
        <topology evidence="1">Multi-pass membrane protein</topology>
    </subcellularLocation>
</comment>
<dbReference type="InterPro" id="IPR037765">
    <property type="entry name" value="C2B_Tricalbin"/>
</dbReference>
<evidence type="ECO:0000256" key="4">
    <source>
        <dbReference type="ARBA" id="ARBA00022553"/>
    </source>
</evidence>
<feature type="transmembrane region" description="Helical" evidence="14">
    <location>
        <begin position="415"/>
        <end position="434"/>
    </location>
</feature>
<feature type="domain" description="SMP-LTD" evidence="17">
    <location>
        <begin position="927"/>
        <end position="1154"/>
    </location>
</feature>
<keyword evidence="19" id="KW-1185">Reference proteome</keyword>
<feature type="compositionally biased region" description="Basic and acidic residues" evidence="13">
    <location>
        <begin position="603"/>
        <end position="614"/>
    </location>
</feature>
<accession>A0A2A9PG36</accession>
<feature type="compositionally biased region" description="Basic and acidic residues" evidence="13">
    <location>
        <begin position="1329"/>
        <end position="1346"/>
    </location>
</feature>
<name>A0A2A9PG36_OPHUN</name>
<evidence type="ECO:0000256" key="5">
    <source>
        <dbReference type="ARBA" id="ARBA00022692"/>
    </source>
</evidence>
<evidence type="ECO:0000256" key="11">
    <source>
        <dbReference type="ARBA" id="ARBA00023136"/>
    </source>
</evidence>
<keyword evidence="3" id="KW-0813">Transport</keyword>
<dbReference type="Gene3D" id="2.60.40.150">
    <property type="entry name" value="C2 domain"/>
    <property type="match status" value="2"/>
</dbReference>
<dbReference type="InterPro" id="IPR031468">
    <property type="entry name" value="SMP_LBD"/>
</dbReference>
<dbReference type="EMBL" id="LAZP02000159">
    <property type="protein sequence ID" value="PFH59981.1"/>
    <property type="molecule type" value="Genomic_DNA"/>
</dbReference>
<dbReference type="InterPro" id="IPR035892">
    <property type="entry name" value="C2_domain_sf"/>
</dbReference>
<dbReference type="CDD" id="cd17323">
    <property type="entry name" value="MFS_Tpo1_MDR_like"/>
    <property type="match status" value="1"/>
</dbReference>